<dbReference type="Gene3D" id="3.40.710.10">
    <property type="entry name" value="DD-peptidase/beta-lactamase superfamily"/>
    <property type="match status" value="1"/>
</dbReference>
<protein>
    <submittedName>
        <fullName evidence="3">Putative hydrolase</fullName>
    </submittedName>
</protein>
<dbReference type="PANTHER" id="PTHR43283:SF14">
    <property type="entry name" value="BLL8153 PROTEIN"/>
    <property type="match status" value="1"/>
</dbReference>
<evidence type="ECO:0000313" key="4">
    <source>
        <dbReference type="Proteomes" id="UP000033202"/>
    </source>
</evidence>
<accession>A0A0E9MPJ3</accession>
<feature type="chain" id="PRO_5002429873" evidence="1">
    <location>
        <begin position="21"/>
        <end position="384"/>
    </location>
</feature>
<gene>
    <name evidence="3" type="ORF">SCH01S_38_00370</name>
</gene>
<dbReference type="GO" id="GO:0016787">
    <property type="term" value="F:hydrolase activity"/>
    <property type="evidence" value="ECO:0007669"/>
    <property type="project" value="UniProtKB-KW"/>
</dbReference>
<dbReference type="STRING" id="1219043.SCH01S_38_00370"/>
<evidence type="ECO:0000313" key="3">
    <source>
        <dbReference type="EMBL" id="GAO39697.1"/>
    </source>
</evidence>
<dbReference type="AlphaFoldDB" id="A0A0E9MPJ3"/>
<organism evidence="3 4">
    <name type="scientific">Sphingomonas changbaiensis NBRC 104936</name>
    <dbReference type="NCBI Taxonomy" id="1219043"/>
    <lineage>
        <taxon>Bacteria</taxon>
        <taxon>Pseudomonadati</taxon>
        <taxon>Pseudomonadota</taxon>
        <taxon>Alphaproteobacteria</taxon>
        <taxon>Sphingomonadales</taxon>
        <taxon>Sphingomonadaceae</taxon>
        <taxon>Sphingomonas</taxon>
    </lineage>
</organism>
<feature type="signal peptide" evidence="1">
    <location>
        <begin position="1"/>
        <end position="20"/>
    </location>
</feature>
<proteinExistence type="predicted"/>
<evidence type="ECO:0000256" key="1">
    <source>
        <dbReference type="SAM" id="SignalP"/>
    </source>
</evidence>
<dbReference type="RefSeq" id="WP_084689485.1">
    <property type="nucleotide sequence ID" value="NZ_BBWU01000038.1"/>
</dbReference>
<dbReference type="EMBL" id="BBWU01000038">
    <property type="protein sequence ID" value="GAO39697.1"/>
    <property type="molecule type" value="Genomic_DNA"/>
</dbReference>
<keyword evidence="4" id="KW-1185">Reference proteome</keyword>
<dbReference type="Pfam" id="PF00144">
    <property type="entry name" value="Beta-lactamase"/>
    <property type="match status" value="1"/>
</dbReference>
<dbReference type="SUPFAM" id="SSF56601">
    <property type="entry name" value="beta-lactamase/transpeptidase-like"/>
    <property type="match status" value="1"/>
</dbReference>
<feature type="domain" description="Beta-lactamase-related" evidence="2">
    <location>
        <begin position="84"/>
        <end position="373"/>
    </location>
</feature>
<evidence type="ECO:0000259" key="2">
    <source>
        <dbReference type="Pfam" id="PF00144"/>
    </source>
</evidence>
<keyword evidence="1" id="KW-0732">Signal</keyword>
<dbReference type="InterPro" id="IPR001466">
    <property type="entry name" value="Beta-lactam-related"/>
</dbReference>
<dbReference type="Proteomes" id="UP000033202">
    <property type="component" value="Unassembled WGS sequence"/>
</dbReference>
<dbReference type="InterPro" id="IPR012338">
    <property type="entry name" value="Beta-lactam/transpept-like"/>
</dbReference>
<sequence length="384" mass="41713">MTGKWGLIAAALLAAVPGHAQVALTPENADRIRQAGAEILFWNQAQRDANFPHMEDHFPGTTAKASSHPYPLRPGKPLKLDGVEAFMAANNTAGLIVVQDGRIRLERYARGYSREGRYTSFSVAKSLTSTLVGAAVRDGFIKSVDDPVTRYIPGLAGSAYDGVSVRQVLTMTSGVKWNEDYTDPNSDVARMYAKPAPPGMDPTVAYLRTLPREAPPGTKWVYKTGETNLIGVLVQNATGKTLTDYAEAKIWRPFGMERDLFWMVDASGRDIGGCCLSASLRDYARIGLFAQSGGKGVVPDGWFRQATRAQAPVGDGRGYGYQWWINADGTFQAQGIFGQLIHVDPKRRLVIAMSSAWPKATGRDLSAARTDFLARIKAALDAAK</sequence>
<reference evidence="3 4" key="1">
    <citation type="submission" date="2015-04" db="EMBL/GenBank/DDBJ databases">
        <title>Whole genome shotgun sequence of Sphingomonas changbaiensis NBRC 104936.</title>
        <authorList>
            <person name="Katano-Makiyama Y."/>
            <person name="Hosoyama A."/>
            <person name="Hashimoto M."/>
            <person name="Noguchi M."/>
            <person name="Tsuchikane K."/>
            <person name="Ohji S."/>
            <person name="Yamazoe A."/>
            <person name="Ichikawa N."/>
            <person name="Kimura A."/>
            <person name="Fujita N."/>
        </authorList>
    </citation>
    <scope>NUCLEOTIDE SEQUENCE [LARGE SCALE GENOMIC DNA]</scope>
    <source>
        <strain evidence="3 4">NBRC 104936</strain>
    </source>
</reference>
<dbReference type="InterPro" id="IPR050789">
    <property type="entry name" value="Diverse_Enzym_Activities"/>
</dbReference>
<dbReference type="OrthoDB" id="9814204at2"/>
<comment type="caution">
    <text evidence="3">The sequence shown here is derived from an EMBL/GenBank/DDBJ whole genome shotgun (WGS) entry which is preliminary data.</text>
</comment>
<keyword evidence="3" id="KW-0378">Hydrolase</keyword>
<dbReference type="PANTHER" id="PTHR43283">
    <property type="entry name" value="BETA-LACTAMASE-RELATED"/>
    <property type="match status" value="1"/>
</dbReference>
<name>A0A0E9MPJ3_9SPHN</name>